<keyword evidence="4 7" id="KW-0472">Membrane</keyword>
<comment type="similarity">
    <text evidence="5">Belongs to the SAT4 family.</text>
</comment>
<keyword evidence="2 7" id="KW-0812">Transmembrane</keyword>
<feature type="domain" description="Rhodopsin" evidence="8">
    <location>
        <begin position="31"/>
        <end position="272"/>
    </location>
</feature>
<feature type="compositionally biased region" description="Polar residues" evidence="6">
    <location>
        <begin position="286"/>
        <end position="305"/>
    </location>
</feature>
<feature type="region of interest" description="Disordered" evidence="6">
    <location>
        <begin position="333"/>
        <end position="394"/>
    </location>
</feature>
<proteinExistence type="inferred from homology"/>
<protein>
    <recommendedName>
        <fullName evidence="8">Rhodopsin domain-containing protein</fullName>
    </recommendedName>
</protein>
<dbReference type="OrthoDB" id="3903189at2759"/>
<dbReference type="GO" id="GO:0016020">
    <property type="term" value="C:membrane"/>
    <property type="evidence" value="ECO:0007669"/>
    <property type="project" value="UniProtKB-SubCell"/>
</dbReference>
<evidence type="ECO:0000256" key="7">
    <source>
        <dbReference type="SAM" id="Phobius"/>
    </source>
</evidence>
<organism evidence="9 10">
    <name type="scientific">Lophiostoma macrostomum CBS 122681</name>
    <dbReference type="NCBI Taxonomy" id="1314788"/>
    <lineage>
        <taxon>Eukaryota</taxon>
        <taxon>Fungi</taxon>
        <taxon>Dikarya</taxon>
        <taxon>Ascomycota</taxon>
        <taxon>Pezizomycotina</taxon>
        <taxon>Dothideomycetes</taxon>
        <taxon>Pleosporomycetidae</taxon>
        <taxon>Pleosporales</taxon>
        <taxon>Lophiostomataceae</taxon>
        <taxon>Lophiostoma</taxon>
    </lineage>
</organism>
<gene>
    <name evidence="9" type="ORF">K491DRAFT_709558</name>
</gene>
<evidence type="ECO:0000256" key="2">
    <source>
        <dbReference type="ARBA" id="ARBA00022692"/>
    </source>
</evidence>
<dbReference type="Proteomes" id="UP000799324">
    <property type="component" value="Unassembled WGS sequence"/>
</dbReference>
<evidence type="ECO:0000256" key="5">
    <source>
        <dbReference type="ARBA" id="ARBA00038359"/>
    </source>
</evidence>
<evidence type="ECO:0000259" key="8">
    <source>
        <dbReference type="Pfam" id="PF20684"/>
    </source>
</evidence>
<keyword evidence="3 7" id="KW-1133">Transmembrane helix</keyword>
<keyword evidence="10" id="KW-1185">Reference proteome</keyword>
<sequence>MGQSFDQSFQRELAIQSWSLYGVGMFIILFRTYARWRRARSFSLLAPDDFLMISLVPALYTVLIVCLNVIAAGGGSNLYPPEQFDTFTEADIQERIKGSKIVVVSEQAMLNLIWTIKACMLFMYARISSGTTHRRFVKYLSIYVGIGWVAVEIAFFTACRPFKGYWGMPPPNPQCTTLEHYAMIQAVFNLSSDVCMILIPLPMLVSLKLPLKQKLVLGIVFSMGVFVIIAAILTKIYNLSDVYSTVYMLWYTREASVAVYVANLPGIWPLLREHIRFLRNHTSYPSRPSHLPQSQYGNISSSVPASRTRKHGSTVVEDEIELGASRASFAKSAGTRSLKGGRGGVGDDEREGERERVPHFGLGLGTGLRKGSGSPESDERVLTAGDGEGGSGWGKGLHLEVQVDKTIEVQRGSWDNGGARMGKERFQWEVETQAPKVRIQGPEGEVGRK</sequence>
<feature type="transmembrane region" description="Helical" evidence="7">
    <location>
        <begin position="108"/>
        <end position="127"/>
    </location>
</feature>
<evidence type="ECO:0000256" key="3">
    <source>
        <dbReference type="ARBA" id="ARBA00022989"/>
    </source>
</evidence>
<dbReference type="InterPro" id="IPR049326">
    <property type="entry name" value="Rhodopsin_dom_fungi"/>
</dbReference>
<dbReference type="PANTHER" id="PTHR33048:SF149">
    <property type="entry name" value="UBID FAMILY DECARBOXYLASE"/>
    <property type="match status" value="1"/>
</dbReference>
<dbReference type="PANTHER" id="PTHR33048">
    <property type="entry name" value="PTH11-LIKE INTEGRAL MEMBRANE PROTEIN (AFU_ORTHOLOGUE AFUA_5G11245)"/>
    <property type="match status" value="1"/>
</dbReference>
<feature type="compositionally biased region" description="Basic and acidic residues" evidence="6">
    <location>
        <begin position="345"/>
        <end position="358"/>
    </location>
</feature>
<accession>A0A6A6TS72</accession>
<dbReference type="InterPro" id="IPR052337">
    <property type="entry name" value="SAT4-like"/>
</dbReference>
<evidence type="ECO:0000313" key="10">
    <source>
        <dbReference type="Proteomes" id="UP000799324"/>
    </source>
</evidence>
<feature type="transmembrane region" description="Helical" evidence="7">
    <location>
        <begin position="178"/>
        <end position="203"/>
    </location>
</feature>
<feature type="transmembrane region" description="Helical" evidence="7">
    <location>
        <begin position="50"/>
        <end position="71"/>
    </location>
</feature>
<dbReference type="AlphaFoldDB" id="A0A6A6TS72"/>
<feature type="transmembrane region" description="Helical" evidence="7">
    <location>
        <begin position="13"/>
        <end position="30"/>
    </location>
</feature>
<feature type="region of interest" description="Disordered" evidence="6">
    <location>
        <begin position="286"/>
        <end position="317"/>
    </location>
</feature>
<dbReference type="EMBL" id="MU004288">
    <property type="protein sequence ID" value="KAF2662905.1"/>
    <property type="molecule type" value="Genomic_DNA"/>
</dbReference>
<reference evidence="9" key="1">
    <citation type="journal article" date="2020" name="Stud. Mycol.">
        <title>101 Dothideomycetes genomes: a test case for predicting lifestyles and emergence of pathogens.</title>
        <authorList>
            <person name="Haridas S."/>
            <person name="Albert R."/>
            <person name="Binder M."/>
            <person name="Bloem J."/>
            <person name="Labutti K."/>
            <person name="Salamov A."/>
            <person name="Andreopoulos B."/>
            <person name="Baker S."/>
            <person name="Barry K."/>
            <person name="Bills G."/>
            <person name="Bluhm B."/>
            <person name="Cannon C."/>
            <person name="Castanera R."/>
            <person name="Culley D."/>
            <person name="Daum C."/>
            <person name="Ezra D."/>
            <person name="Gonzalez J."/>
            <person name="Henrissat B."/>
            <person name="Kuo A."/>
            <person name="Liang C."/>
            <person name="Lipzen A."/>
            <person name="Lutzoni F."/>
            <person name="Magnuson J."/>
            <person name="Mondo S."/>
            <person name="Nolan M."/>
            <person name="Ohm R."/>
            <person name="Pangilinan J."/>
            <person name="Park H.-J."/>
            <person name="Ramirez L."/>
            <person name="Alfaro M."/>
            <person name="Sun H."/>
            <person name="Tritt A."/>
            <person name="Yoshinaga Y."/>
            <person name="Zwiers L.-H."/>
            <person name="Turgeon B."/>
            <person name="Goodwin S."/>
            <person name="Spatafora J."/>
            <person name="Crous P."/>
            <person name="Grigoriev I."/>
        </authorList>
    </citation>
    <scope>NUCLEOTIDE SEQUENCE</scope>
    <source>
        <strain evidence="9">CBS 122681</strain>
    </source>
</reference>
<evidence type="ECO:0000256" key="4">
    <source>
        <dbReference type="ARBA" id="ARBA00023136"/>
    </source>
</evidence>
<feature type="transmembrane region" description="Helical" evidence="7">
    <location>
        <begin position="249"/>
        <end position="271"/>
    </location>
</feature>
<evidence type="ECO:0000256" key="1">
    <source>
        <dbReference type="ARBA" id="ARBA00004141"/>
    </source>
</evidence>
<dbReference type="Pfam" id="PF20684">
    <property type="entry name" value="Fung_rhodopsin"/>
    <property type="match status" value="1"/>
</dbReference>
<feature type="transmembrane region" description="Helical" evidence="7">
    <location>
        <begin position="139"/>
        <end position="158"/>
    </location>
</feature>
<comment type="subcellular location">
    <subcellularLocation>
        <location evidence="1">Membrane</location>
        <topology evidence="1">Multi-pass membrane protein</topology>
    </subcellularLocation>
</comment>
<evidence type="ECO:0000313" key="9">
    <source>
        <dbReference type="EMBL" id="KAF2662905.1"/>
    </source>
</evidence>
<feature type="transmembrane region" description="Helical" evidence="7">
    <location>
        <begin position="215"/>
        <end position="237"/>
    </location>
</feature>
<evidence type="ECO:0000256" key="6">
    <source>
        <dbReference type="SAM" id="MobiDB-lite"/>
    </source>
</evidence>
<name>A0A6A6TS72_9PLEO</name>